<evidence type="ECO:0000256" key="2">
    <source>
        <dbReference type="ARBA" id="ARBA00022448"/>
    </source>
</evidence>
<keyword evidence="2" id="KW-0813">Transport</keyword>
<dbReference type="NCBIfam" id="TIGR00792">
    <property type="entry name" value="gph"/>
    <property type="match status" value="1"/>
</dbReference>
<keyword evidence="5 9" id="KW-0812">Transmembrane</keyword>
<feature type="transmembrane region" description="Helical" evidence="9">
    <location>
        <begin position="46"/>
        <end position="64"/>
    </location>
</feature>
<dbReference type="GO" id="GO:0015293">
    <property type="term" value="F:symporter activity"/>
    <property type="evidence" value="ECO:0007669"/>
    <property type="project" value="UniProtKB-KW"/>
</dbReference>
<organism evidence="10 11">
    <name type="scientific">Levilactobacillus brevis</name>
    <name type="common">Lactobacillus brevis</name>
    <dbReference type="NCBI Taxonomy" id="1580"/>
    <lineage>
        <taxon>Bacteria</taxon>
        <taxon>Bacillati</taxon>
        <taxon>Bacillota</taxon>
        <taxon>Bacilli</taxon>
        <taxon>Lactobacillales</taxon>
        <taxon>Lactobacillaceae</taxon>
        <taxon>Levilactobacillus</taxon>
    </lineage>
</organism>
<keyword evidence="6" id="KW-0769">Symport</keyword>
<feature type="transmembrane region" description="Helical" evidence="9">
    <location>
        <begin position="343"/>
        <end position="364"/>
    </location>
</feature>
<evidence type="ECO:0000313" key="10">
    <source>
        <dbReference type="EMBL" id="WAD01407.1"/>
    </source>
</evidence>
<dbReference type="InterPro" id="IPR036259">
    <property type="entry name" value="MFS_trans_sf"/>
</dbReference>
<dbReference type="PANTHER" id="PTHR11328:SF36">
    <property type="entry name" value="MELIBIOSE PERMEASE"/>
    <property type="match status" value="1"/>
</dbReference>
<reference evidence="10" key="1">
    <citation type="submission" date="2022-11" db="EMBL/GenBank/DDBJ databases">
        <title>Whole genome sequence of Levilactobacillus brevis SMB091.</title>
        <authorList>
            <person name="Kim J.-M."/>
            <person name="Kim O.-C."/>
            <person name="Choi Y.H."/>
            <person name="Han N.S."/>
            <person name="Hurh B."/>
        </authorList>
    </citation>
    <scope>NUCLEOTIDE SEQUENCE</scope>
    <source>
        <strain evidence="10">SMB091</strain>
    </source>
</reference>
<proteinExistence type="predicted"/>
<dbReference type="RefSeq" id="WP_015474224.1">
    <property type="nucleotide sequence ID" value="NZ_BBOW01000089.1"/>
</dbReference>
<gene>
    <name evidence="10" type="ORF">ORR04_10815</name>
</gene>
<evidence type="ECO:0000256" key="3">
    <source>
        <dbReference type="ARBA" id="ARBA00022475"/>
    </source>
</evidence>
<comment type="subcellular location">
    <subcellularLocation>
        <location evidence="1">Cell membrane</location>
        <topology evidence="1">Multi-pass membrane protein</topology>
    </subcellularLocation>
</comment>
<dbReference type="CDD" id="cd17332">
    <property type="entry name" value="MFS_MelB_like"/>
    <property type="match status" value="1"/>
</dbReference>
<feature type="transmembrane region" description="Helical" evidence="9">
    <location>
        <begin position="385"/>
        <end position="403"/>
    </location>
</feature>
<dbReference type="GO" id="GO:0006814">
    <property type="term" value="P:sodium ion transport"/>
    <property type="evidence" value="ECO:0007669"/>
    <property type="project" value="InterPro"/>
</dbReference>
<evidence type="ECO:0000256" key="5">
    <source>
        <dbReference type="ARBA" id="ARBA00022692"/>
    </source>
</evidence>
<feature type="transmembrane region" description="Helical" evidence="9">
    <location>
        <begin position="114"/>
        <end position="132"/>
    </location>
</feature>
<protein>
    <submittedName>
        <fullName evidence="10">Glycoside-pentoside-hexuronide (GPH):cation symporter</fullName>
    </submittedName>
</protein>
<feature type="transmembrane region" description="Helical" evidence="9">
    <location>
        <begin position="85"/>
        <end position="108"/>
    </location>
</feature>
<dbReference type="PANTHER" id="PTHR11328">
    <property type="entry name" value="MAJOR FACILITATOR SUPERFAMILY DOMAIN-CONTAINING PROTEIN"/>
    <property type="match status" value="1"/>
</dbReference>
<feature type="transmembrane region" description="Helical" evidence="9">
    <location>
        <begin position="160"/>
        <end position="180"/>
    </location>
</feature>
<dbReference type="PROSITE" id="PS00872">
    <property type="entry name" value="NA_GALACTOSIDE_SYMP"/>
    <property type="match status" value="1"/>
</dbReference>
<keyword evidence="8 9" id="KW-0472">Membrane</keyword>
<sequence length="474" mass="51749">MVKQYLSYAAGALGHDAFYATLSTYFAMFVTSVLFVGKGAGTDAKLASIVTTMVVVIRLVEIAFDPMIGGIVDNTDTKMGKFKPWILGGAIVSSLGLIAIFTSLFGLADSNTTLYFILFAIIFVILDIFYSFKDIAFWSMLPALSVDSKVRNKFGTIGRFGSTIGAQGVAIIIMPMVLFFSQKFSGTHNGTETRAGWLGFAIFIALLSFLGAWATVAGTKENTSLIRENTEKTRLRDVFKVLGENDQLMWLALSYLLFALGYVVTNSLLLYNFQYVLGAATKYSMVGGITTVLGIISVPLFPVLVKAITRKGIYVGGIIMMLVGYLLFIFAGTSVVMTLVADAVFFFPYPMIFLAALMTITDSVEYGQWKNGVRNESVTLAVRPLIDKLAGAFSMGIVVLAAVNSGMTGNAKPSDISAHGLFIFHSFMFYMPIVSLILAALIYYFKISLSEKRHAQIVTELEKKLEAQEAEKQN</sequence>
<evidence type="ECO:0000256" key="1">
    <source>
        <dbReference type="ARBA" id="ARBA00004651"/>
    </source>
</evidence>
<evidence type="ECO:0000256" key="7">
    <source>
        <dbReference type="ARBA" id="ARBA00022989"/>
    </source>
</evidence>
<evidence type="ECO:0000256" key="6">
    <source>
        <dbReference type="ARBA" id="ARBA00022847"/>
    </source>
</evidence>
<accession>A0AB38X4G7</accession>
<dbReference type="InterPro" id="IPR039672">
    <property type="entry name" value="MFS_2"/>
</dbReference>
<feature type="transmembrane region" description="Helical" evidence="9">
    <location>
        <begin position="12"/>
        <end position="34"/>
    </location>
</feature>
<feature type="transmembrane region" description="Helical" evidence="9">
    <location>
        <begin position="283"/>
        <end position="305"/>
    </location>
</feature>
<dbReference type="InterPro" id="IPR001927">
    <property type="entry name" value="Na/Gal_symport"/>
</dbReference>
<dbReference type="Proteomes" id="UP001164768">
    <property type="component" value="Chromosome"/>
</dbReference>
<keyword evidence="7 9" id="KW-1133">Transmembrane helix</keyword>
<dbReference type="SUPFAM" id="SSF103473">
    <property type="entry name" value="MFS general substrate transporter"/>
    <property type="match status" value="1"/>
</dbReference>
<name>A0AB38X4G7_LEVBR</name>
<dbReference type="Pfam" id="PF13347">
    <property type="entry name" value="MFS_2"/>
    <property type="match status" value="1"/>
</dbReference>
<keyword evidence="4" id="KW-0762">Sugar transport</keyword>
<evidence type="ECO:0000313" key="11">
    <source>
        <dbReference type="Proteomes" id="UP001164768"/>
    </source>
</evidence>
<dbReference type="AlphaFoldDB" id="A0AB38X4G7"/>
<feature type="transmembrane region" description="Helical" evidence="9">
    <location>
        <begin position="423"/>
        <end position="445"/>
    </location>
</feature>
<feature type="transmembrane region" description="Helical" evidence="9">
    <location>
        <begin position="312"/>
        <end position="337"/>
    </location>
</feature>
<dbReference type="EMBL" id="CP113117">
    <property type="protein sequence ID" value="WAD01407.1"/>
    <property type="molecule type" value="Genomic_DNA"/>
</dbReference>
<feature type="transmembrane region" description="Helical" evidence="9">
    <location>
        <begin position="195"/>
        <end position="217"/>
    </location>
</feature>
<evidence type="ECO:0000256" key="4">
    <source>
        <dbReference type="ARBA" id="ARBA00022597"/>
    </source>
</evidence>
<dbReference type="InterPro" id="IPR018043">
    <property type="entry name" value="Na/Gal_symport_CS"/>
</dbReference>
<feature type="transmembrane region" description="Helical" evidence="9">
    <location>
        <begin position="248"/>
        <end position="271"/>
    </location>
</feature>
<dbReference type="GO" id="GO:0008643">
    <property type="term" value="P:carbohydrate transport"/>
    <property type="evidence" value="ECO:0007669"/>
    <property type="project" value="InterPro"/>
</dbReference>
<evidence type="ECO:0000256" key="9">
    <source>
        <dbReference type="SAM" id="Phobius"/>
    </source>
</evidence>
<dbReference type="Gene3D" id="1.20.1250.20">
    <property type="entry name" value="MFS general substrate transporter like domains"/>
    <property type="match status" value="1"/>
</dbReference>
<evidence type="ECO:0000256" key="8">
    <source>
        <dbReference type="ARBA" id="ARBA00023136"/>
    </source>
</evidence>
<dbReference type="GO" id="GO:0005886">
    <property type="term" value="C:plasma membrane"/>
    <property type="evidence" value="ECO:0007669"/>
    <property type="project" value="UniProtKB-SubCell"/>
</dbReference>
<keyword evidence="3" id="KW-1003">Cell membrane</keyword>